<evidence type="ECO:0000313" key="3">
    <source>
        <dbReference type="Proteomes" id="UP000886757"/>
    </source>
</evidence>
<reference evidence="2" key="1">
    <citation type="submission" date="2020-10" db="EMBL/GenBank/DDBJ databases">
        <authorList>
            <person name="Gilroy R."/>
        </authorList>
    </citation>
    <scope>NUCLEOTIDE SEQUENCE</scope>
    <source>
        <strain evidence="2">ChiSjej4B22-8148</strain>
    </source>
</reference>
<dbReference type="InterPro" id="IPR001279">
    <property type="entry name" value="Metallo-B-lactamas"/>
</dbReference>
<dbReference type="AlphaFoldDB" id="A0A9D1ABM7"/>
<dbReference type="PANTHER" id="PTHR42663">
    <property type="entry name" value="HYDROLASE C777.06C-RELATED-RELATED"/>
    <property type="match status" value="1"/>
</dbReference>
<sequence>MKLIVTGSGGAVSTPRPCCNCRVCREARQKGIPYARTGCSLYISDAKILIDTPEDIGSALNYMDIDEIRYIFYSHTHPDHIMGIRLIEQLRMDWLGNSEGLKSKEPVYILGLPRVIQGLCELRIDRGAVVENFRDCGLVETIETRRFDKDDLSVELIPANLSQNVTVFLIQQSNKKVIYAPCDVKPFPHNSQFQNADFLIIGDTIPDNILKNGFVLRKENPFRNILFLMDEIMELKEKYQIQNVIITHLEEVWGKSFDEYRELEKSFDGIQFAYDGMEITL</sequence>
<accession>A0A9D1ABM7</accession>
<dbReference type="SUPFAM" id="SSF56281">
    <property type="entry name" value="Metallo-hydrolase/oxidoreductase"/>
    <property type="match status" value="1"/>
</dbReference>
<organism evidence="2 3">
    <name type="scientific">Candidatus Choladousia intestinavium</name>
    <dbReference type="NCBI Taxonomy" id="2840727"/>
    <lineage>
        <taxon>Bacteria</taxon>
        <taxon>Bacillati</taxon>
        <taxon>Bacillota</taxon>
        <taxon>Clostridia</taxon>
        <taxon>Lachnospirales</taxon>
        <taxon>Lachnospiraceae</taxon>
        <taxon>Lachnospiraceae incertae sedis</taxon>
        <taxon>Candidatus Choladousia</taxon>
    </lineage>
</organism>
<feature type="domain" description="Metallo-beta-lactamase" evidence="1">
    <location>
        <begin position="48"/>
        <end position="248"/>
    </location>
</feature>
<dbReference type="PANTHER" id="PTHR42663:SF6">
    <property type="entry name" value="HYDROLASE C777.06C-RELATED"/>
    <property type="match status" value="1"/>
</dbReference>
<dbReference type="EMBL" id="DVGK01000078">
    <property type="protein sequence ID" value="HIR13655.1"/>
    <property type="molecule type" value="Genomic_DNA"/>
</dbReference>
<gene>
    <name evidence="2" type="ORF">IAB31_07005</name>
</gene>
<dbReference type="Proteomes" id="UP000886757">
    <property type="component" value="Unassembled WGS sequence"/>
</dbReference>
<protein>
    <submittedName>
        <fullName evidence="2">MBL fold metallo-hydrolase</fullName>
    </submittedName>
</protein>
<proteinExistence type="predicted"/>
<dbReference type="Pfam" id="PF12706">
    <property type="entry name" value="Lactamase_B_2"/>
    <property type="match status" value="1"/>
</dbReference>
<evidence type="ECO:0000259" key="1">
    <source>
        <dbReference type="Pfam" id="PF12706"/>
    </source>
</evidence>
<dbReference type="InterPro" id="IPR036866">
    <property type="entry name" value="RibonucZ/Hydroxyglut_hydro"/>
</dbReference>
<reference evidence="2" key="2">
    <citation type="journal article" date="2021" name="PeerJ">
        <title>Extensive microbial diversity within the chicken gut microbiome revealed by metagenomics and culture.</title>
        <authorList>
            <person name="Gilroy R."/>
            <person name="Ravi A."/>
            <person name="Getino M."/>
            <person name="Pursley I."/>
            <person name="Horton D.L."/>
            <person name="Alikhan N.F."/>
            <person name="Baker D."/>
            <person name="Gharbi K."/>
            <person name="Hall N."/>
            <person name="Watson M."/>
            <person name="Adriaenssens E.M."/>
            <person name="Foster-Nyarko E."/>
            <person name="Jarju S."/>
            <person name="Secka A."/>
            <person name="Antonio M."/>
            <person name="Oren A."/>
            <person name="Chaudhuri R.R."/>
            <person name="La Ragione R."/>
            <person name="Hildebrand F."/>
            <person name="Pallen M.J."/>
        </authorList>
    </citation>
    <scope>NUCLEOTIDE SEQUENCE</scope>
    <source>
        <strain evidence="2">ChiSjej4B22-8148</strain>
    </source>
</reference>
<evidence type="ECO:0000313" key="2">
    <source>
        <dbReference type="EMBL" id="HIR13655.1"/>
    </source>
</evidence>
<comment type="caution">
    <text evidence="2">The sequence shown here is derived from an EMBL/GenBank/DDBJ whole genome shotgun (WGS) entry which is preliminary data.</text>
</comment>
<dbReference type="Gene3D" id="3.60.15.10">
    <property type="entry name" value="Ribonuclease Z/Hydroxyacylglutathione hydrolase-like"/>
    <property type="match status" value="1"/>
</dbReference>
<name>A0A9D1ABM7_9FIRM</name>